<feature type="compositionally biased region" description="Polar residues" evidence="1">
    <location>
        <begin position="165"/>
        <end position="176"/>
    </location>
</feature>
<keyword evidence="3" id="KW-1185">Reference proteome</keyword>
<dbReference type="Proteomes" id="UP001396898">
    <property type="component" value="Unassembled WGS sequence"/>
</dbReference>
<feature type="compositionally biased region" description="Low complexity" evidence="1">
    <location>
        <begin position="244"/>
        <end position="261"/>
    </location>
</feature>
<feature type="region of interest" description="Disordered" evidence="1">
    <location>
        <begin position="240"/>
        <end position="287"/>
    </location>
</feature>
<proteinExistence type="predicted"/>
<organism evidence="2 3">
    <name type="scientific">Apiospora marii</name>
    <dbReference type="NCBI Taxonomy" id="335849"/>
    <lineage>
        <taxon>Eukaryota</taxon>
        <taxon>Fungi</taxon>
        <taxon>Dikarya</taxon>
        <taxon>Ascomycota</taxon>
        <taxon>Pezizomycotina</taxon>
        <taxon>Sordariomycetes</taxon>
        <taxon>Xylariomycetidae</taxon>
        <taxon>Amphisphaeriales</taxon>
        <taxon>Apiosporaceae</taxon>
        <taxon>Apiospora</taxon>
    </lineage>
</organism>
<comment type="caution">
    <text evidence="2">The sequence shown here is derived from an EMBL/GenBank/DDBJ whole genome shotgun (WGS) entry which is preliminary data.</text>
</comment>
<evidence type="ECO:0000256" key="1">
    <source>
        <dbReference type="SAM" id="MobiDB-lite"/>
    </source>
</evidence>
<evidence type="ECO:0000313" key="3">
    <source>
        <dbReference type="Proteomes" id="UP001396898"/>
    </source>
</evidence>
<reference evidence="2 3" key="1">
    <citation type="submission" date="2023-01" db="EMBL/GenBank/DDBJ databases">
        <title>Analysis of 21 Apiospora genomes using comparative genomics revels a genus with tremendous synthesis potential of carbohydrate active enzymes and secondary metabolites.</title>
        <authorList>
            <person name="Sorensen T."/>
        </authorList>
    </citation>
    <scope>NUCLEOTIDE SEQUENCE [LARGE SCALE GENOMIC DNA]</scope>
    <source>
        <strain evidence="2 3">CBS 20057</strain>
    </source>
</reference>
<evidence type="ECO:0000313" key="2">
    <source>
        <dbReference type="EMBL" id="KAK7998749.1"/>
    </source>
</evidence>
<feature type="region of interest" description="Disordered" evidence="1">
    <location>
        <begin position="163"/>
        <end position="184"/>
    </location>
</feature>
<feature type="region of interest" description="Disordered" evidence="1">
    <location>
        <begin position="91"/>
        <end position="115"/>
    </location>
</feature>
<accession>A0ABR1R5B5</accession>
<name>A0ABR1R5B5_9PEZI</name>
<gene>
    <name evidence="2" type="ORF">PG991_014944</name>
</gene>
<protein>
    <submittedName>
        <fullName evidence="2">Uncharacterized protein</fullName>
    </submittedName>
</protein>
<dbReference type="EMBL" id="JAQQWI010000020">
    <property type="protein sequence ID" value="KAK7998749.1"/>
    <property type="molecule type" value="Genomic_DNA"/>
</dbReference>
<sequence>MYRPSKHTSLRQATGAHIHVSNMPLSKTHEAHHIDKTAGSGIETTASYTPEPVRPRNSSNNQTAAKLPIFVGDEMVTDQAKDMLMNLGSNHTTHALTRPGRATLRDPPRLQTSFTPSLSVIDTSSSASSMETPPAEACQTTAPQQRLLGVYQSFAKRLEDWKNMPGTSAQSTSGDPQDNRAGGHDRQALDFHQHTNRLPVVNDKTVKAVNPARDPYIKPLDITCMPDGWAVISPKRKARLQGNSSAPKSYAAAAQASLQNEAAKDEGGLPPPKRQRQNASPPCHTVVTHDRPIAGRLSSPSGASMLTVISEVGSYEAMRIPSATTHFTGGELSFHDARLSCVLPHDFPYPLAKIGKPMVKEGMLKFDVTWKPVFVSFSQIRGNAAAVANLAANFPIFATCESGCDTRMDTADPKAVTTFCIETFKSWEMVLHNGERTLLLEVCFPSSLVEFKDLNGAETMNEARKLVVEEFGKTEGNRLLRIQPSR</sequence>